<keyword evidence="3" id="KW-1185">Reference proteome</keyword>
<accession>A0AAP0J6B3</accession>
<protein>
    <recommendedName>
        <fullName evidence="1">Integrase catalytic domain-containing protein</fullName>
    </recommendedName>
</protein>
<proteinExistence type="predicted"/>
<organism evidence="2 3">
    <name type="scientific">Stephania yunnanensis</name>
    <dbReference type="NCBI Taxonomy" id="152371"/>
    <lineage>
        <taxon>Eukaryota</taxon>
        <taxon>Viridiplantae</taxon>
        <taxon>Streptophyta</taxon>
        <taxon>Embryophyta</taxon>
        <taxon>Tracheophyta</taxon>
        <taxon>Spermatophyta</taxon>
        <taxon>Magnoliopsida</taxon>
        <taxon>Ranunculales</taxon>
        <taxon>Menispermaceae</taxon>
        <taxon>Menispermoideae</taxon>
        <taxon>Cissampelideae</taxon>
        <taxon>Stephania</taxon>
    </lineage>
</organism>
<sequence>MKCSFPPLSMLFGRATIRLHGVPVSIVSDRDSRLISQLWKALQEQYGTRLWFGAAFHSQTDGQSERLIQILEDMLRACVQFGGSWNKFFSLGEFTYSNSYQASIEMPPFETLYGRPCRSPNCWAKPDDVATVRPEIVVNHT</sequence>
<dbReference type="InterPro" id="IPR012337">
    <property type="entry name" value="RNaseH-like_sf"/>
</dbReference>
<evidence type="ECO:0000313" key="2">
    <source>
        <dbReference type="EMBL" id="KAK9128239.1"/>
    </source>
</evidence>
<dbReference type="Proteomes" id="UP001420932">
    <property type="component" value="Unassembled WGS sequence"/>
</dbReference>
<dbReference type="GO" id="GO:0003676">
    <property type="term" value="F:nucleic acid binding"/>
    <property type="evidence" value="ECO:0007669"/>
    <property type="project" value="InterPro"/>
</dbReference>
<dbReference type="Gene3D" id="3.30.420.10">
    <property type="entry name" value="Ribonuclease H-like superfamily/Ribonuclease H"/>
    <property type="match status" value="1"/>
</dbReference>
<comment type="caution">
    <text evidence="2">The sequence shown here is derived from an EMBL/GenBank/DDBJ whole genome shotgun (WGS) entry which is preliminary data.</text>
</comment>
<dbReference type="EMBL" id="JBBNAF010000007">
    <property type="protein sequence ID" value="KAK9128239.1"/>
    <property type="molecule type" value="Genomic_DNA"/>
</dbReference>
<dbReference type="InterPro" id="IPR036397">
    <property type="entry name" value="RNaseH_sf"/>
</dbReference>
<dbReference type="GO" id="GO:0015074">
    <property type="term" value="P:DNA integration"/>
    <property type="evidence" value="ECO:0007669"/>
    <property type="project" value="InterPro"/>
</dbReference>
<reference evidence="2 3" key="1">
    <citation type="submission" date="2024-01" db="EMBL/GenBank/DDBJ databases">
        <title>Genome assemblies of Stephania.</title>
        <authorList>
            <person name="Yang L."/>
        </authorList>
    </citation>
    <scope>NUCLEOTIDE SEQUENCE [LARGE SCALE GENOMIC DNA]</scope>
    <source>
        <strain evidence="2">YNDBR</strain>
        <tissue evidence="2">Leaf</tissue>
    </source>
</reference>
<dbReference type="SUPFAM" id="SSF53098">
    <property type="entry name" value="Ribonuclease H-like"/>
    <property type="match status" value="1"/>
</dbReference>
<name>A0AAP0J6B3_9MAGN</name>
<dbReference type="PROSITE" id="PS50994">
    <property type="entry name" value="INTEGRASE"/>
    <property type="match status" value="1"/>
</dbReference>
<dbReference type="InterPro" id="IPR001584">
    <property type="entry name" value="Integrase_cat-core"/>
</dbReference>
<evidence type="ECO:0000259" key="1">
    <source>
        <dbReference type="PROSITE" id="PS50994"/>
    </source>
</evidence>
<dbReference type="AlphaFoldDB" id="A0AAP0J6B3"/>
<dbReference type="PANTHER" id="PTHR45835">
    <property type="entry name" value="YALI0A06105P"/>
    <property type="match status" value="1"/>
</dbReference>
<feature type="domain" description="Integrase catalytic" evidence="1">
    <location>
        <begin position="1"/>
        <end position="116"/>
    </location>
</feature>
<dbReference type="PANTHER" id="PTHR45835:SF99">
    <property type="entry name" value="CHROMO DOMAIN-CONTAINING PROTEIN-RELATED"/>
    <property type="match status" value="1"/>
</dbReference>
<evidence type="ECO:0000313" key="3">
    <source>
        <dbReference type="Proteomes" id="UP001420932"/>
    </source>
</evidence>
<gene>
    <name evidence="2" type="ORF">Syun_017036</name>
</gene>